<keyword evidence="5" id="KW-0862">Zinc</keyword>
<comment type="caution">
    <text evidence="9">The sequence shown here is derived from an EMBL/GenBank/DDBJ whole genome shotgun (WGS) entry which is preliminary data.</text>
</comment>
<organism evidence="9 10">
    <name type="scientific">Ilyodon furcidens</name>
    <name type="common">goldbreast splitfin</name>
    <dbReference type="NCBI Taxonomy" id="33524"/>
    <lineage>
        <taxon>Eukaryota</taxon>
        <taxon>Metazoa</taxon>
        <taxon>Chordata</taxon>
        <taxon>Craniata</taxon>
        <taxon>Vertebrata</taxon>
        <taxon>Euteleostomi</taxon>
        <taxon>Actinopterygii</taxon>
        <taxon>Neopterygii</taxon>
        <taxon>Teleostei</taxon>
        <taxon>Neoteleostei</taxon>
        <taxon>Acanthomorphata</taxon>
        <taxon>Ovalentaria</taxon>
        <taxon>Atherinomorphae</taxon>
        <taxon>Cyprinodontiformes</taxon>
        <taxon>Goodeidae</taxon>
        <taxon>Ilyodon</taxon>
    </lineage>
</organism>
<dbReference type="SMART" id="SM00355">
    <property type="entry name" value="ZnF_C2H2"/>
    <property type="match status" value="3"/>
</dbReference>
<keyword evidence="4 7" id="KW-0863">Zinc-finger</keyword>
<evidence type="ECO:0000256" key="4">
    <source>
        <dbReference type="ARBA" id="ARBA00022771"/>
    </source>
</evidence>
<protein>
    <recommendedName>
        <fullName evidence="8">C2H2-type domain-containing protein</fullName>
    </recommendedName>
</protein>
<feature type="domain" description="C2H2-type" evidence="8">
    <location>
        <begin position="8"/>
        <end position="35"/>
    </location>
</feature>
<dbReference type="Proteomes" id="UP001482620">
    <property type="component" value="Unassembled WGS sequence"/>
</dbReference>
<dbReference type="InterPro" id="IPR013087">
    <property type="entry name" value="Znf_C2H2_type"/>
</dbReference>
<dbReference type="Pfam" id="PF00096">
    <property type="entry name" value="zf-C2H2"/>
    <property type="match status" value="1"/>
</dbReference>
<sequence>SHTGERPYKCIQCSRGFASSGVLKAHIRTHSGLKAYKCLVCDTTFTTSGSLRRHMTTHSELRPYMCPYCQKTFKSSPNCRKHMKTHRYELAQQLQPQSGEDPLGTGAVTHDMPVEMEAESLQQAATTTTTVQQGMLGLSQAEVVNGGQQVTLEPPLTDQTLVQGEGNSKIQILTRTKVLVPVC</sequence>
<feature type="domain" description="C2H2-type" evidence="8">
    <location>
        <begin position="36"/>
        <end position="63"/>
    </location>
</feature>
<evidence type="ECO:0000256" key="6">
    <source>
        <dbReference type="ARBA" id="ARBA00023242"/>
    </source>
</evidence>
<evidence type="ECO:0000256" key="5">
    <source>
        <dbReference type="ARBA" id="ARBA00022833"/>
    </source>
</evidence>
<keyword evidence="6" id="KW-0539">Nucleus</keyword>
<evidence type="ECO:0000313" key="10">
    <source>
        <dbReference type="Proteomes" id="UP001482620"/>
    </source>
</evidence>
<evidence type="ECO:0000259" key="8">
    <source>
        <dbReference type="PROSITE" id="PS50157"/>
    </source>
</evidence>
<dbReference type="Gene3D" id="3.30.160.60">
    <property type="entry name" value="Classic Zinc Finger"/>
    <property type="match status" value="3"/>
</dbReference>
<reference evidence="9 10" key="1">
    <citation type="submission" date="2021-06" db="EMBL/GenBank/DDBJ databases">
        <authorList>
            <person name="Palmer J.M."/>
        </authorList>
    </citation>
    <scope>NUCLEOTIDE SEQUENCE [LARGE SCALE GENOMIC DNA]</scope>
    <source>
        <strain evidence="10">if_2019</strain>
        <tissue evidence="9">Muscle</tissue>
    </source>
</reference>
<dbReference type="PROSITE" id="PS00028">
    <property type="entry name" value="ZINC_FINGER_C2H2_1"/>
    <property type="match status" value="3"/>
</dbReference>
<proteinExistence type="predicted"/>
<comment type="subcellular location">
    <subcellularLocation>
        <location evidence="1">Nucleus</location>
    </subcellularLocation>
</comment>
<dbReference type="InterPro" id="IPR036236">
    <property type="entry name" value="Znf_C2H2_sf"/>
</dbReference>
<evidence type="ECO:0000256" key="3">
    <source>
        <dbReference type="ARBA" id="ARBA00022737"/>
    </source>
</evidence>
<dbReference type="PANTHER" id="PTHR24394:SF29">
    <property type="entry name" value="MYONEURIN"/>
    <property type="match status" value="1"/>
</dbReference>
<keyword evidence="3" id="KW-0677">Repeat</keyword>
<evidence type="ECO:0000313" key="9">
    <source>
        <dbReference type="EMBL" id="MEQ2249622.1"/>
    </source>
</evidence>
<keyword evidence="2" id="KW-0479">Metal-binding</keyword>
<dbReference type="SUPFAM" id="SSF57667">
    <property type="entry name" value="beta-beta-alpha zinc fingers"/>
    <property type="match status" value="2"/>
</dbReference>
<evidence type="ECO:0000256" key="2">
    <source>
        <dbReference type="ARBA" id="ARBA00022723"/>
    </source>
</evidence>
<evidence type="ECO:0000256" key="7">
    <source>
        <dbReference type="PROSITE-ProRule" id="PRU00042"/>
    </source>
</evidence>
<dbReference type="EMBL" id="JAHRIQ010085922">
    <property type="protein sequence ID" value="MEQ2249622.1"/>
    <property type="molecule type" value="Genomic_DNA"/>
</dbReference>
<feature type="non-terminal residue" evidence="9">
    <location>
        <position position="1"/>
    </location>
</feature>
<accession>A0ABV0V0K5</accession>
<feature type="domain" description="C2H2-type" evidence="8">
    <location>
        <begin position="64"/>
        <end position="91"/>
    </location>
</feature>
<gene>
    <name evidence="9" type="ORF">ILYODFUR_031291</name>
</gene>
<dbReference type="PANTHER" id="PTHR24394">
    <property type="entry name" value="ZINC FINGER PROTEIN"/>
    <property type="match status" value="1"/>
</dbReference>
<evidence type="ECO:0000256" key="1">
    <source>
        <dbReference type="ARBA" id="ARBA00004123"/>
    </source>
</evidence>
<dbReference type="PROSITE" id="PS50157">
    <property type="entry name" value="ZINC_FINGER_C2H2_2"/>
    <property type="match status" value="3"/>
</dbReference>
<dbReference type="Pfam" id="PF13894">
    <property type="entry name" value="zf-C2H2_4"/>
    <property type="match status" value="2"/>
</dbReference>
<keyword evidence="10" id="KW-1185">Reference proteome</keyword>
<name>A0ABV0V0K5_9TELE</name>